<proteinExistence type="predicted"/>
<dbReference type="GeneID" id="34576718"/>
<dbReference type="Gene3D" id="2.60.120.200">
    <property type="match status" value="1"/>
</dbReference>
<feature type="signal peptide" evidence="2">
    <location>
        <begin position="1"/>
        <end position="23"/>
    </location>
</feature>
<evidence type="ECO:0000259" key="3">
    <source>
        <dbReference type="Pfam" id="PF08787"/>
    </source>
</evidence>
<dbReference type="RefSeq" id="XP_022488128.1">
    <property type="nucleotide sequence ID" value="XM_022631984.1"/>
</dbReference>
<dbReference type="InterPro" id="IPR014895">
    <property type="entry name" value="Alginate_lyase_2"/>
</dbReference>
<comment type="caution">
    <text evidence="4">The sequence shown here is derived from an EMBL/GenBank/DDBJ whole genome shotgun (WGS) entry which is preliminary data.</text>
</comment>
<feature type="chain" id="PRO_5009519607" description="Alginate lyase 2 domain-containing protein" evidence="2">
    <location>
        <begin position="24"/>
        <end position="247"/>
    </location>
</feature>
<feature type="region of interest" description="Disordered" evidence="1">
    <location>
        <begin position="90"/>
        <end position="118"/>
    </location>
</feature>
<protein>
    <recommendedName>
        <fullName evidence="3">Alginate lyase 2 domain-containing protein</fullName>
    </recommendedName>
</protein>
<evidence type="ECO:0000256" key="1">
    <source>
        <dbReference type="SAM" id="MobiDB-lite"/>
    </source>
</evidence>
<gene>
    <name evidence="4" type="ORF">PENARI_c009G09344</name>
</gene>
<keyword evidence="5" id="KW-1185">Reference proteome</keyword>
<accession>A0A1F5LHK1</accession>
<organism evidence="4 5">
    <name type="scientific">Penicillium arizonense</name>
    <dbReference type="NCBI Taxonomy" id="1835702"/>
    <lineage>
        <taxon>Eukaryota</taxon>
        <taxon>Fungi</taxon>
        <taxon>Dikarya</taxon>
        <taxon>Ascomycota</taxon>
        <taxon>Pezizomycotina</taxon>
        <taxon>Eurotiomycetes</taxon>
        <taxon>Eurotiomycetidae</taxon>
        <taxon>Eurotiales</taxon>
        <taxon>Aspergillaceae</taxon>
        <taxon>Penicillium</taxon>
    </lineage>
</organism>
<evidence type="ECO:0000313" key="4">
    <source>
        <dbReference type="EMBL" id="OGE52688.1"/>
    </source>
</evidence>
<keyword evidence="2" id="KW-0732">Signal</keyword>
<dbReference type="EMBL" id="LXJU01000009">
    <property type="protein sequence ID" value="OGE52688.1"/>
    <property type="molecule type" value="Genomic_DNA"/>
</dbReference>
<dbReference type="SUPFAM" id="SSF49899">
    <property type="entry name" value="Concanavalin A-like lectins/glucanases"/>
    <property type="match status" value="1"/>
</dbReference>
<dbReference type="InterPro" id="IPR013320">
    <property type="entry name" value="ConA-like_dom_sf"/>
</dbReference>
<dbReference type="Pfam" id="PF08787">
    <property type="entry name" value="Alginate_lyase2"/>
    <property type="match status" value="1"/>
</dbReference>
<dbReference type="AlphaFoldDB" id="A0A1F5LHK1"/>
<feature type="domain" description="Alginate lyase 2" evidence="3">
    <location>
        <begin position="34"/>
        <end position="247"/>
    </location>
</feature>
<evidence type="ECO:0000313" key="5">
    <source>
        <dbReference type="Proteomes" id="UP000177622"/>
    </source>
</evidence>
<sequence length="247" mass="26915">MAIKSLLPIAFMALVNYIPTTLAQASACAPGGNFDLSKWELQLPTGSDGSPDSVSASKLQGCDGYQSEYFFASSDDSSLVMKVPGDSSTSGCVTTPNSKHCRTELREEDPSTWSPSDPTNRLFGDVIVKQIENDRVVVGQIHIDGSISTKPVCELYYSTTGKLTMGVNRCRTCGQNTFNIGQIPVGQRFTYEIRYESDVLSVSINGQDFQKLDTFDLNSPASYFKAGNYNQGNGPTEVHFFNITVSH</sequence>
<dbReference type="OrthoDB" id="77013at2759"/>
<reference evidence="4 5" key="1">
    <citation type="journal article" date="2016" name="Sci. Rep.">
        <title>Penicillium arizonense, a new, genome sequenced fungal species, reveals a high chemical diversity in secreted metabolites.</title>
        <authorList>
            <person name="Grijseels S."/>
            <person name="Nielsen J.C."/>
            <person name="Randelovic M."/>
            <person name="Nielsen J."/>
            <person name="Nielsen K.F."/>
            <person name="Workman M."/>
            <person name="Frisvad J.C."/>
        </authorList>
    </citation>
    <scope>NUCLEOTIDE SEQUENCE [LARGE SCALE GENOMIC DNA]</scope>
    <source>
        <strain evidence="4 5">CBS 141311</strain>
    </source>
</reference>
<dbReference type="Proteomes" id="UP000177622">
    <property type="component" value="Unassembled WGS sequence"/>
</dbReference>
<evidence type="ECO:0000256" key="2">
    <source>
        <dbReference type="SAM" id="SignalP"/>
    </source>
</evidence>
<name>A0A1F5LHK1_PENAI</name>